<keyword evidence="4 9" id="KW-0863">Zinc-finger</keyword>
<evidence type="ECO:0000256" key="5">
    <source>
        <dbReference type="ARBA" id="ARBA00022833"/>
    </source>
</evidence>
<dbReference type="PROSITE" id="PS00028">
    <property type="entry name" value="ZINC_FINGER_C2H2_1"/>
    <property type="match status" value="3"/>
</dbReference>
<evidence type="ECO:0000313" key="11">
    <source>
        <dbReference type="EMBL" id="KAK3594501.1"/>
    </source>
</evidence>
<keyword evidence="12" id="KW-1185">Reference proteome</keyword>
<dbReference type="GO" id="GO:0000978">
    <property type="term" value="F:RNA polymerase II cis-regulatory region sequence-specific DNA binding"/>
    <property type="evidence" value="ECO:0007669"/>
    <property type="project" value="TreeGrafter"/>
</dbReference>
<accession>A0AAE0SM52</accession>
<dbReference type="FunFam" id="3.30.160.60:FF:000100">
    <property type="entry name" value="Zinc finger 45-like"/>
    <property type="match status" value="1"/>
</dbReference>
<evidence type="ECO:0000256" key="6">
    <source>
        <dbReference type="ARBA" id="ARBA00023015"/>
    </source>
</evidence>
<name>A0AAE0SM52_9BIVA</name>
<dbReference type="PROSITE" id="PS50157">
    <property type="entry name" value="ZINC_FINGER_C2H2_2"/>
    <property type="match status" value="4"/>
</dbReference>
<dbReference type="GO" id="GO:0008270">
    <property type="term" value="F:zinc ion binding"/>
    <property type="evidence" value="ECO:0007669"/>
    <property type="project" value="UniProtKB-KW"/>
</dbReference>
<gene>
    <name evidence="11" type="ORF">CHS0354_007140</name>
</gene>
<proteinExistence type="predicted"/>
<dbReference type="FunFam" id="3.30.160.60:FF:000432">
    <property type="entry name" value="zinc finger protein Gfi-1b isoform X1"/>
    <property type="match status" value="1"/>
</dbReference>
<dbReference type="PANTHER" id="PTHR23235">
    <property type="entry name" value="KRUEPPEL-LIKE TRANSCRIPTION FACTOR"/>
    <property type="match status" value="1"/>
</dbReference>
<evidence type="ECO:0000259" key="10">
    <source>
        <dbReference type="PROSITE" id="PS50157"/>
    </source>
</evidence>
<feature type="domain" description="C2H2-type" evidence="10">
    <location>
        <begin position="169"/>
        <end position="196"/>
    </location>
</feature>
<dbReference type="AlphaFoldDB" id="A0AAE0SM52"/>
<dbReference type="Pfam" id="PF00096">
    <property type="entry name" value="zf-C2H2"/>
    <property type="match status" value="4"/>
</dbReference>
<reference evidence="11" key="2">
    <citation type="journal article" date="2021" name="Genome Biol. Evol.">
        <title>Developing a high-quality reference genome for a parasitic bivalve with doubly uniparental inheritance (Bivalvia: Unionida).</title>
        <authorList>
            <person name="Smith C.H."/>
        </authorList>
    </citation>
    <scope>NUCLEOTIDE SEQUENCE</scope>
    <source>
        <strain evidence="11">CHS0354</strain>
        <tissue evidence="11">Mantle</tissue>
    </source>
</reference>
<evidence type="ECO:0000256" key="9">
    <source>
        <dbReference type="PROSITE-ProRule" id="PRU00042"/>
    </source>
</evidence>
<keyword evidence="7" id="KW-0804">Transcription</keyword>
<reference evidence="11" key="1">
    <citation type="journal article" date="2021" name="Genome Biol. Evol.">
        <title>A High-Quality Reference Genome for a Parasitic Bivalve with Doubly Uniparental Inheritance (Bivalvia: Unionida).</title>
        <authorList>
            <person name="Smith C.H."/>
        </authorList>
    </citation>
    <scope>NUCLEOTIDE SEQUENCE</scope>
    <source>
        <strain evidence="11">CHS0354</strain>
    </source>
</reference>
<protein>
    <recommendedName>
        <fullName evidence="10">C2H2-type domain-containing protein</fullName>
    </recommendedName>
</protein>
<dbReference type="Proteomes" id="UP001195483">
    <property type="component" value="Unassembled WGS sequence"/>
</dbReference>
<evidence type="ECO:0000256" key="1">
    <source>
        <dbReference type="ARBA" id="ARBA00004123"/>
    </source>
</evidence>
<evidence type="ECO:0000256" key="7">
    <source>
        <dbReference type="ARBA" id="ARBA00023163"/>
    </source>
</evidence>
<evidence type="ECO:0000256" key="2">
    <source>
        <dbReference type="ARBA" id="ARBA00022723"/>
    </source>
</evidence>
<evidence type="ECO:0000256" key="8">
    <source>
        <dbReference type="ARBA" id="ARBA00023242"/>
    </source>
</evidence>
<keyword evidence="6" id="KW-0805">Transcription regulation</keyword>
<evidence type="ECO:0000256" key="4">
    <source>
        <dbReference type="ARBA" id="ARBA00022771"/>
    </source>
</evidence>
<comment type="subcellular location">
    <subcellularLocation>
        <location evidence="1">Nucleus</location>
    </subcellularLocation>
</comment>
<organism evidence="11 12">
    <name type="scientific">Potamilus streckersoni</name>
    <dbReference type="NCBI Taxonomy" id="2493646"/>
    <lineage>
        <taxon>Eukaryota</taxon>
        <taxon>Metazoa</taxon>
        <taxon>Spiralia</taxon>
        <taxon>Lophotrochozoa</taxon>
        <taxon>Mollusca</taxon>
        <taxon>Bivalvia</taxon>
        <taxon>Autobranchia</taxon>
        <taxon>Heteroconchia</taxon>
        <taxon>Palaeoheterodonta</taxon>
        <taxon>Unionida</taxon>
        <taxon>Unionoidea</taxon>
        <taxon>Unionidae</taxon>
        <taxon>Ambleminae</taxon>
        <taxon>Lampsilini</taxon>
        <taxon>Potamilus</taxon>
    </lineage>
</organism>
<keyword evidence="8" id="KW-0539">Nucleus</keyword>
<reference evidence="11" key="3">
    <citation type="submission" date="2023-05" db="EMBL/GenBank/DDBJ databases">
        <authorList>
            <person name="Smith C.H."/>
        </authorList>
    </citation>
    <scope>NUCLEOTIDE SEQUENCE</scope>
    <source>
        <strain evidence="11">CHS0354</strain>
        <tissue evidence="11">Mantle</tissue>
    </source>
</reference>
<evidence type="ECO:0000256" key="3">
    <source>
        <dbReference type="ARBA" id="ARBA00022737"/>
    </source>
</evidence>
<dbReference type="SMART" id="SM00355">
    <property type="entry name" value="ZnF_C2H2"/>
    <property type="match status" value="4"/>
</dbReference>
<feature type="domain" description="C2H2-type" evidence="10">
    <location>
        <begin position="253"/>
        <end position="277"/>
    </location>
</feature>
<dbReference type="PANTHER" id="PTHR23235:SF176">
    <property type="entry name" value="C2H2-TYPE DOMAIN-CONTAINING PROTEIN"/>
    <property type="match status" value="1"/>
</dbReference>
<dbReference type="GO" id="GO:0005634">
    <property type="term" value="C:nucleus"/>
    <property type="evidence" value="ECO:0007669"/>
    <property type="project" value="UniProtKB-SubCell"/>
</dbReference>
<dbReference type="InterPro" id="IPR013087">
    <property type="entry name" value="Znf_C2H2_type"/>
</dbReference>
<sequence length="279" mass="32175">MPRSFMVKSKKRTSGPSKILSTDCSNRFSFKKSLESDCDNLRDSKPDIYDANQLNSHPVTESGCHLLSKTSSVESGAIYLFNHSDMQEIDRSKVQTSSLLLEDRWNSYISRLKFPLLEDDYACTQRPHPRDAPAITSPSDEKKSVLEVNPFLSENTRHWGDDLQSDKVFRCRECGKTFKRSSTLNTHMLIHSDIRPYPCQYCGKRFHQKSDMKKHTYIHTGEKPHKCLVCGKAFSQSSNLITHSRKHNGYKPFSCSRCGRNFQRRVDLRRHVETFNGCL</sequence>
<keyword evidence="5" id="KW-0862">Zinc</keyword>
<comment type="caution">
    <text evidence="11">The sequence shown here is derived from an EMBL/GenBank/DDBJ whole genome shotgun (WGS) entry which is preliminary data.</text>
</comment>
<feature type="domain" description="C2H2-type" evidence="10">
    <location>
        <begin position="225"/>
        <end position="252"/>
    </location>
</feature>
<dbReference type="SUPFAM" id="SSF57667">
    <property type="entry name" value="beta-beta-alpha zinc fingers"/>
    <property type="match status" value="2"/>
</dbReference>
<dbReference type="Gene3D" id="3.30.160.60">
    <property type="entry name" value="Classic Zinc Finger"/>
    <property type="match status" value="4"/>
</dbReference>
<dbReference type="InterPro" id="IPR036236">
    <property type="entry name" value="Znf_C2H2_sf"/>
</dbReference>
<dbReference type="FunFam" id="3.30.160.60:FF:000245">
    <property type="entry name" value="zinc finger protein Gfi-1"/>
    <property type="match status" value="1"/>
</dbReference>
<dbReference type="FunFam" id="3.30.160.60:FF:000208">
    <property type="entry name" value="zinc finger protein Gfi-1b"/>
    <property type="match status" value="1"/>
</dbReference>
<keyword evidence="3" id="KW-0677">Repeat</keyword>
<dbReference type="GO" id="GO:0000981">
    <property type="term" value="F:DNA-binding transcription factor activity, RNA polymerase II-specific"/>
    <property type="evidence" value="ECO:0007669"/>
    <property type="project" value="TreeGrafter"/>
</dbReference>
<dbReference type="EMBL" id="JAEAOA010000482">
    <property type="protein sequence ID" value="KAK3594501.1"/>
    <property type="molecule type" value="Genomic_DNA"/>
</dbReference>
<keyword evidence="2" id="KW-0479">Metal-binding</keyword>
<evidence type="ECO:0000313" key="12">
    <source>
        <dbReference type="Proteomes" id="UP001195483"/>
    </source>
</evidence>
<feature type="domain" description="C2H2-type" evidence="10">
    <location>
        <begin position="197"/>
        <end position="224"/>
    </location>
</feature>